<gene>
    <name evidence="4" type="ORF">NCGR_LOCUS41113</name>
</gene>
<dbReference type="GO" id="GO:0009451">
    <property type="term" value="P:RNA modification"/>
    <property type="evidence" value="ECO:0007669"/>
    <property type="project" value="InterPro"/>
</dbReference>
<dbReference type="InterPro" id="IPR046848">
    <property type="entry name" value="E_motif"/>
</dbReference>
<dbReference type="AlphaFoldDB" id="A0A811QEE9"/>
<dbReference type="GO" id="GO:0003723">
    <property type="term" value="F:RNA binding"/>
    <property type="evidence" value="ECO:0007669"/>
    <property type="project" value="InterPro"/>
</dbReference>
<feature type="repeat" description="PPR" evidence="3">
    <location>
        <begin position="285"/>
        <end position="319"/>
    </location>
</feature>
<proteinExistence type="predicted"/>
<dbReference type="Pfam" id="PF20431">
    <property type="entry name" value="E_motif"/>
    <property type="match status" value="1"/>
</dbReference>
<keyword evidence="5" id="KW-1185">Reference proteome</keyword>
<evidence type="ECO:0000313" key="4">
    <source>
        <dbReference type="EMBL" id="CAD6257628.1"/>
    </source>
</evidence>
<dbReference type="PROSITE" id="PS51375">
    <property type="entry name" value="PPR"/>
    <property type="match status" value="5"/>
</dbReference>
<sequence length="566" mass="61633">MPVRPPTAAAVLVHRYTRIIAAAAASSPASLRALLPIHARAIVLGVSANPAFATSLIAGVAPASLAYARRVFDTAPVRDAYMWNTLLRVHAHSQSSYAVDALALYKRMRAAGVVPDHYTYPIVLPACAAARRPWLGRAAHGDAVRFALAGDGFVRCTLITMYFQEGEVADAELVFAESHGSSRTVVSWTAMVAGYVQNYFYGEALALFGTMVAEGVLPSEITLISFLPCLQGQEWLNAGEMVHGFVIKSGFDANIPLANALVAMYGKCGSIPMAEALFEGMAVRSLVSWNTMVAIYEQHGDVVEAIKFFRRMLTEKVGFDCVTLVSVLSACARSGALETGKWVHEFARSHGLDTDARIGNVLVDMYAKCGEIADARRVFDCLHVRGVVSWSAMINAYANHGDSEEALKVFCLMKSEGVRPNSFTFTAVLVACGHSGLVNEGLKHFNSILSDYQMSPTLEHYACMVDMLGRAGRLVEAYEIIRGMSLRPDKCVWGAFLGGCKLHGNLELAEFVAKDHFESGSNDVTFYVLMSNMYFEAGMLEDAERIRRAMKEMELKKTAGRSAVNQ</sequence>
<dbReference type="PANTHER" id="PTHR47926:SF454">
    <property type="entry name" value="REPEAT-CONTAINING PROTEIN, PUTATIVE-RELATED"/>
    <property type="match status" value="1"/>
</dbReference>
<evidence type="ECO:0000256" key="3">
    <source>
        <dbReference type="PROSITE-ProRule" id="PRU00708"/>
    </source>
</evidence>
<dbReference type="FunFam" id="1.25.40.10:FF:000531">
    <property type="entry name" value="Pentatricopeptide repeat-containing protein"/>
    <property type="match status" value="1"/>
</dbReference>
<organism evidence="4 5">
    <name type="scientific">Miscanthus lutarioriparius</name>
    <dbReference type="NCBI Taxonomy" id="422564"/>
    <lineage>
        <taxon>Eukaryota</taxon>
        <taxon>Viridiplantae</taxon>
        <taxon>Streptophyta</taxon>
        <taxon>Embryophyta</taxon>
        <taxon>Tracheophyta</taxon>
        <taxon>Spermatophyta</taxon>
        <taxon>Magnoliopsida</taxon>
        <taxon>Liliopsida</taxon>
        <taxon>Poales</taxon>
        <taxon>Poaceae</taxon>
        <taxon>PACMAD clade</taxon>
        <taxon>Panicoideae</taxon>
        <taxon>Andropogonodae</taxon>
        <taxon>Andropogoneae</taxon>
        <taxon>Saccharinae</taxon>
        <taxon>Miscanthus</taxon>
    </lineage>
</organism>
<dbReference type="Gene3D" id="1.25.40.10">
    <property type="entry name" value="Tetratricopeptide repeat domain"/>
    <property type="match status" value="3"/>
</dbReference>
<keyword evidence="1" id="KW-0677">Repeat</keyword>
<dbReference type="Proteomes" id="UP000604825">
    <property type="component" value="Unassembled WGS sequence"/>
</dbReference>
<dbReference type="FunFam" id="1.25.40.10:FF:000583">
    <property type="entry name" value="Tetratricopeptide-like helical"/>
    <property type="match status" value="1"/>
</dbReference>
<accession>A0A811QEE9</accession>
<feature type="repeat" description="PPR" evidence="3">
    <location>
        <begin position="184"/>
        <end position="218"/>
    </location>
</feature>
<dbReference type="EMBL" id="CAJGYO010000010">
    <property type="protein sequence ID" value="CAD6257628.1"/>
    <property type="molecule type" value="Genomic_DNA"/>
</dbReference>
<dbReference type="NCBIfam" id="TIGR00756">
    <property type="entry name" value="PPR"/>
    <property type="match status" value="3"/>
</dbReference>
<dbReference type="FunFam" id="1.25.40.10:FF:001570">
    <property type="entry name" value="Tetratricopeptide-like helical"/>
    <property type="match status" value="1"/>
</dbReference>
<evidence type="ECO:0008006" key="6">
    <source>
        <dbReference type="Google" id="ProtNLM"/>
    </source>
</evidence>
<evidence type="ECO:0000256" key="2">
    <source>
        <dbReference type="ARBA" id="ARBA00022946"/>
    </source>
</evidence>
<feature type="repeat" description="PPR" evidence="3">
    <location>
        <begin position="523"/>
        <end position="557"/>
    </location>
</feature>
<dbReference type="SUPFAM" id="SSF48452">
    <property type="entry name" value="TPR-like"/>
    <property type="match status" value="1"/>
</dbReference>
<reference evidence="4" key="1">
    <citation type="submission" date="2020-10" db="EMBL/GenBank/DDBJ databases">
        <authorList>
            <person name="Han B."/>
            <person name="Lu T."/>
            <person name="Zhao Q."/>
            <person name="Huang X."/>
            <person name="Zhao Y."/>
        </authorList>
    </citation>
    <scope>NUCLEOTIDE SEQUENCE</scope>
</reference>
<dbReference type="OrthoDB" id="185373at2759"/>
<feature type="repeat" description="PPR" evidence="3">
    <location>
        <begin position="386"/>
        <end position="420"/>
    </location>
</feature>
<dbReference type="InterPro" id="IPR046960">
    <property type="entry name" value="PPR_At4g14850-like_plant"/>
</dbReference>
<dbReference type="FunFam" id="1.25.40.10:FF:000090">
    <property type="entry name" value="Pentatricopeptide repeat-containing protein, chloroplastic"/>
    <property type="match status" value="1"/>
</dbReference>
<dbReference type="InterPro" id="IPR002885">
    <property type="entry name" value="PPR_rpt"/>
</dbReference>
<dbReference type="PANTHER" id="PTHR47926">
    <property type="entry name" value="PENTATRICOPEPTIDE REPEAT-CONTAINING PROTEIN"/>
    <property type="match status" value="1"/>
</dbReference>
<evidence type="ECO:0000256" key="1">
    <source>
        <dbReference type="ARBA" id="ARBA00022737"/>
    </source>
</evidence>
<comment type="caution">
    <text evidence="4">The sequence shown here is derived from an EMBL/GenBank/DDBJ whole genome shotgun (WGS) entry which is preliminary data.</text>
</comment>
<evidence type="ECO:0000313" key="5">
    <source>
        <dbReference type="Proteomes" id="UP000604825"/>
    </source>
</evidence>
<dbReference type="InterPro" id="IPR011990">
    <property type="entry name" value="TPR-like_helical_dom_sf"/>
</dbReference>
<protein>
    <recommendedName>
        <fullName evidence="6">Pentatricopeptide repeat-containing protein</fullName>
    </recommendedName>
</protein>
<name>A0A811QEE9_9POAL</name>
<dbReference type="Pfam" id="PF13041">
    <property type="entry name" value="PPR_2"/>
    <property type="match status" value="1"/>
</dbReference>
<keyword evidence="2" id="KW-0809">Transit peptide</keyword>
<dbReference type="Pfam" id="PF01535">
    <property type="entry name" value="PPR"/>
    <property type="match status" value="4"/>
</dbReference>
<feature type="repeat" description="PPR" evidence="3">
    <location>
        <begin position="79"/>
        <end position="115"/>
    </location>
</feature>